<name>A0ACC2JH64_9PEZI</name>
<organism evidence="1 2">
    <name type="scientific">Lasiodiplodia mahajangana</name>
    <dbReference type="NCBI Taxonomy" id="1108764"/>
    <lineage>
        <taxon>Eukaryota</taxon>
        <taxon>Fungi</taxon>
        <taxon>Dikarya</taxon>
        <taxon>Ascomycota</taxon>
        <taxon>Pezizomycotina</taxon>
        <taxon>Dothideomycetes</taxon>
        <taxon>Dothideomycetes incertae sedis</taxon>
        <taxon>Botryosphaeriales</taxon>
        <taxon>Botryosphaeriaceae</taxon>
        <taxon>Lasiodiplodia</taxon>
    </lineage>
</organism>
<gene>
    <name evidence="1" type="ORF">O1611_g6871</name>
</gene>
<comment type="caution">
    <text evidence="1">The sequence shown here is derived from an EMBL/GenBank/DDBJ whole genome shotgun (WGS) entry which is preliminary data.</text>
</comment>
<protein>
    <submittedName>
        <fullName evidence="1">Uncharacterized protein</fullName>
    </submittedName>
</protein>
<dbReference type="Proteomes" id="UP001153332">
    <property type="component" value="Unassembled WGS sequence"/>
</dbReference>
<proteinExistence type="predicted"/>
<evidence type="ECO:0000313" key="2">
    <source>
        <dbReference type="Proteomes" id="UP001153332"/>
    </source>
</evidence>
<keyword evidence="2" id="KW-1185">Reference proteome</keyword>
<sequence>MAAFRDLLPKPPTEIQVLSVYPGSRVTKQRRYHHIPTEWENRRQTIIKLYVEKRKTADEVIEILKSEFSFTTGRRQLYNKLKEWGVQKNNRQIENTATIIPNTATDEIPRSPEDAYLHGISFTPMTQFSDTYQSRQPTPVASPGSAIRSPQSMGPHLVASPFAQPLWPDFPSFDEIDFNTPKLPSDDNMDHPWALAGGLAPQSPRQERLATAEISRIPSPSLSIMLREITPRDTSTTPLHLSPKKPLMAVGRPDLSSPQARMSLERRLSRVIDFIAQNGCAIGHSSALRLKEDIEAILDISQAVEEEPGNCILNLFCSHAGPSEGLGLAKELINSAPTLALNGDNIERSPNHLTPAPRIGWRRRFKKVCLGGATLTIEERISGKYLSRLDHVDDTAEWHFRTKIVLKPKGSTRALHIEVYLYETPDQLISTIPRLSVNNIVSRKSRVFQVAATGSVQELMELFSRGQANLRDHDRDGWSLLHYSLKNPPMCRFLIDNGLDVDEVAIHKRYITLELTPLLLCYRSMHLETLGILLAAGADPTVDTRGNPTVLSLVCDDIIPEVSTTNPQNIYHGQDVALAPTRDLILRTPLLSACTIDGDRIADRINNPAQKIKLLLNRGSDIKDTCMEGSCLHVLFRSRMKSPSQQSLLEALTLLVRSGADVNSQDDYGNTVSEIAYAEHTCWETHEKCDLGSYRGDLWDAALDLCGKQISEFRKNYPRRARYTAAYTRQDFEMLWEGRESSCPYWDDITDPLYGAQIQVPKYARSSQKVLCVCRPDLETRWMDVDDPDRECYYLGYTPSSSDDESDLSEWSSDYGEDSDDLEIMDDGARGGYEDLGVDNMIWQ</sequence>
<accession>A0ACC2JH64</accession>
<reference evidence="1" key="1">
    <citation type="submission" date="2022-12" db="EMBL/GenBank/DDBJ databases">
        <title>Genome Sequence of Lasiodiplodia mahajangana.</title>
        <authorList>
            <person name="Buettner E."/>
        </authorList>
    </citation>
    <scope>NUCLEOTIDE SEQUENCE</scope>
    <source>
        <strain evidence="1">VT137</strain>
    </source>
</reference>
<evidence type="ECO:0000313" key="1">
    <source>
        <dbReference type="EMBL" id="KAJ8126766.1"/>
    </source>
</evidence>
<dbReference type="EMBL" id="JAPUUL010001707">
    <property type="protein sequence ID" value="KAJ8126766.1"/>
    <property type="molecule type" value="Genomic_DNA"/>
</dbReference>